<dbReference type="RefSeq" id="WP_009162418.1">
    <property type="nucleotide sequence ID" value="NZ_KB290995.1"/>
</dbReference>
<sequence>MKNIRNIFVFLTVTSLFSCIDRNDSISRTKTQINITYSGDVKDMQIEKDSIVLRNISTGQTSVWYARNIDLPSGLYDCSYLADVTYKNGTGADAVFSRGHLAGKVENMQITGEEKNIDIETFLSADNDDFIFEEIFFTGTLRASGSQYYGDSYIKIYNNTNHVLYADGLGFCESKFKSTLFFDYKPNIRKDTFTVWSLYVIPGTGHDHPVLPGHSLLIVDTGIDHRLANPNSLDFSKADFEWYDVSIHPAHMDIDSPTVPNLDKWYCYTQSFYVLHNRGFTSFVLCRIPKEITKEQWLKNYLYHYSYVQVNIAGEFHMTQSAYKIPNSWIIDGVNCSVEAKRLWNILPASVDAGWTHCGTTDHDKTRYFKSIRRKLLYLNTGGTMRLKDTNNSTEDFNTECVPSMIEIQKSAIDAQGTKCNQQTYDGIIPKN</sequence>
<evidence type="ECO:0008006" key="3">
    <source>
        <dbReference type="Google" id="ProtNLM"/>
    </source>
</evidence>
<gene>
    <name evidence="1" type="ORF">HMPREF9151_01203</name>
</gene>
<dbReference type="PATRIC" id="fig|1127699.3.peg.1114"/>
<dbReference type="InterPro" id="IPR032627">
    <property type="entry name" value="DUF4876"/>
</dbReference>
<dbReference type="AlphaFoldDB" id="L1NBH9"/>
<protein>
    <recommendedName>
        <fullName evidence="3">DUF4876 domain-containing protein</fullName>
    </recommendedName>
</protein>
<dbReference type="HOGENOM" id="CLU_046268_1_0_10"/>
<accession>L1NBH9</accession>
<organism evidence="1 2">
    <name type="scientific">Hoylesella saccharolytica F0055</name>
    <dbReference type="NCBI Taxonomy" id="1127699"/>
    <lineage>
        <taxon>Bacteria</taxon>
        <taxon>Pseudomonadati</taxon>
        <taxon>Bacteroidota</taxon>
        <taxon>Bacteroidia</taxon>
        <taxon>Bacteroidales</taxon>
        <taxon>Prevotellaceae</taxon>
        <taxon>Hoylesella</taxon>
    </lineage>
</organism>
<dbReference type="Proteomes" id="UP000010433">
    <property type="component" value="Unassembled WGS sequence"/>
</dbReference>
<comment type="caution">
    <text evidence="1">The sequence shown here is derived from an EMBL/GenBank/DDBJ whole genome shotgun (WGS) entry which is preliminary data.</text>
</comment>
<keyword evidence="2" id="KW-1185">Reference proteome</keyword>
<proteinExistence type="predicted"/>
<dbReference type="PROSITE" id="PS51257">
    <property type="entry name" value="PROKAR_LIPOPROTEIN"/>
    <property type="match status" value="1"/>
</dbReference>
<name>L1NBH9_9BACT</name>
<dbReference type="EMBL" id="AMEP01000084">
    <property type="protein sequence ID" value="EKY00728.1"/>
    <property type="molecule type" value="Genomic_DNA"/>
</dbReference>
<dbReference type="STRING" id="1127699.HMPREF9151_01203"/>
<dbReference type="Pfam" id="PF16215">
    <property type="entry name" value="DUF4876"/>
    <property type="match status" value="1"/>
</dbReference>
<dbReference type="OrthoDB" id="1409865at2"/>
<reference evidence="1 2" key="1">
    <citation type="submission" date="2012-05" db="EMBL/GenBank/DDBJ databases">
        <authorList>
            <person name="Weinstock G."/>
            <person name="Sodergren E."/>
            <person name="Lobos E.A."/>
            <person name="Fulton L."/>
            <person name="Fulton R."/>
            <person name="Courtney L."/>
            <person name="Fronick C."/>
            <person name="O'Laughlin M."/>
            <person name="Godfrey J."/>
            <person name="Wilson R.M."/>
            <person name="Miner T."/>
            <person name="Farmer C."/>
            <person name="Delehaunty K."/>
            <person name="Cordes M."/>
            <person name="Minx P."/>
            <person name="Tomlinson C."/>
            <person name="Chen J."/>
            <person name="Wollam A."/>
            <person name="Pepin K.H."/>
            <person name="Bhonagiri V."/>
            <person name="Zhang X."/>
            <person name="Suruliraj S."/>
            <person name="Warren W."/>
            <person name="Mitreva M."/>
            <person name="Mardis E.R."/>
            <person name="Wilson R.K."/>
        </authorList>
    </citation>
    <scope>NUCLEOTIDE SEQUENCE [LARGE SCALE GENOMIC DNA]</scope>
    <source>
        <strain evidence="1 2">F0055</strain>
    </source>
</reference>
<evidence type="ECO:0000313" key="2">
    <source>
        <dbReference type="Proteomes" id="UP000010433"/>
    </source>
</evidence>
<evidence type="ECO:0000313" key="1">
    <source>
        <dbReference type="EMBL" id="EKY00728.1"/>
    </source>
</evidence>